<evidence type="ECO:0000313" key="4">
    <source>
        <dbReference type="RefSeq" id="XP_056686560.1"/>
    </source>
</evidence>
<dbReference type="RefSeq" id="XP_056686560.1">
    <property type="nucleotide sequence ID" value="XM_056830582.1"/>
</dbReference>
<reference evidence="1" key="1">
    <citation type="journal article" date="2021" name="Nat. Commun.">
        <title>Genomic analyses provide insights into spinach domestication and the genetic basis of agronomic traits.</title>
        <authorList>
            <person name="Cai X."/>
            <person name="Sun X."/>
            <person name="Xu C."/>
            <person name="Sun H."/>
            <person name="Wang X."/>
            <person name="Ge C."/>
            <person name="Zhang Z."/>
            <person name="Wang Q."/>
            <person name="Fei Z."/>
            <person name="Jiao C."/>
            <person name="Wang Q."/>
        </authorList>
    </citation>
    <scope>NUCLEOTIDE SEQUENCE [LARGE SCALE GENOMIC DNA]</scope>
    <source>
        <strain evidence="1">cv. Varoflay</strain>
    </source>
</reference>
<dbReference type="Proteomes" id="UP000813463">
    <property type="component" value="Chromosome 6"/>
</dbReference>
<dbReference type="GeneID" id="110786353"/>
<evidence type="ECO:0000313" key="2">
    <source>
        <dbReference type="RefSeq" id="XP_021846590.1"/>
    </source>
</evidence>
<sequence>MLIVDVYRGGVTRKVTPFVKYVTSNSNQDTQHPHLYFDMDVFQWISDLYLLKILYLQCLLLNLTILSREKAREEQVDAIVVTQLIKRRLVDQNCMELSDRP</sequence>
<dbReference type="AlphaFoldDB" id="A0A9R0IDB6"/>
<keyword evidence="1" id="KW-1185">Reference proteome</keyword>
<gene>
    <name evidence="2 3 4" type="primary">LOC110786353</name>
</gene>
<dbReference type="RefSeq" id="XP_056686559.1">
    <property type="nucleotide sequence ID" value="XM_056830581.1"/>
</dbReference>
<accession>A0A9R0IDB6</accession>
<dbReference type="RefSeq" id="XP_021846590.1">
    <property type="nucleotide sequence ID" value="XM_021990898.1"/>
</dbReference>
<evidence type="ECO:0000313" key="1">
    <source>
        <dbReference type="Proteomes" id="UP000813463"/>
    </source>
</evidence>
<name>A0A9R0IDB6_SPIOL</name>
<protein>
    <submittedName>
        <fullName evidence="2">Uncharacterized protein LOC110786353</fullName>
    </submittedName>
</protein>
<dbReference type="KEGG" id="soe:110786353"/>
<evidence type="ECO:0000313" key="3">
    <source>
        <dbReference type="RefSeq" id="XP_056686559.1"/>
    </source>
</evidence>
<organism evidence="1 2">
    <name type="scientific">Spinacia oleracea</name>
    <name type="common">Spinach</name>
    <dbReference type="NCBI Taxonomy" id="3562"/>
    <lineage>
        <taxon>Eukaryota</taxon>
        <taxon>Viridiplantae</taxon>
        <taxon>Streptophyta</taxon>
        <taxon>Embryophyta</taxon>
        <taxon>Tracheophyta</taxon>
        <taxon>Spermatophyta</taxon>
        <taxon>Magnoliopsida</taxon>
        <taxon>eudicotyledons</taxon>
        <taxon>Gunneridae</taxon>
        <taxon>Pentapetalae</taxon>
        <taxon>Caryophyllales</taxon>
        <taxon>Chenopodiaceae</taxon>
        <taxon>Chenopodioideae</taxon>
        <taxon>Anserineae</taxon>
        <taxon>Spinacia</taxon>
    </lineage>
</organism>
<reference evidence="2" key="2">
    <citation type="submission" date="2025-04" db="UniProtKB">
        <authorList>
            <consortium name="RefSeq"/>
        </authorList>
    </citation>
    <scope>IDENTIFICATION</scope>
    <source>
        <tissue evidence="3 4">Leaf</tissue>
    </source>
</reference>
<proteinExistence type="predicted"/>